<evidence type="ECO:0000256" key="2">
    <source>
        <dbReference type="ARBA" id="ARBA00022491"/>
    </source>
</evidence>
<comment type="subunit">
    <text evidence="10">Component of the SIN3B complex, which includes SIN3B, HDAC2 or HDAC1, PHF12 and MORF4L1. Interacts with FOXK1/MNF, MXI, MAD, NCOR1 and SAP30. Interaction with SUDS3 enhances the interaction with HDAC1 to form a complex. Interacts with CRY1, HCFC1, MAD3, MAD4, MAEL, REST, RNF220 and SETDB1. Interacts with C6orf89. Interacts with MYT1L.</text>
</comment>
<dbReference type="Pfam" id="PF16879">
    <property type="entry name" value="Sin3a_C"/>
    <property type="match status" value="1"/>
</dbReference>
<evidence type="ECO:0000313" key="18">
    <source>
        <dbReference type="EMBL" id="KAK7796768.1"/>
    </source>
</evidence>
<feature type="compositionally biased region" description="Basic and acidic residues" evidence="16">
    <location>
        <begin position="817"/>
        <end position="835"/>
    </location>
</feature>
<dbReference type="PROSITE" id="PS51477">
    <property type="entry name" value="PAH"/>
    <property type="match status" value="3"/>
</dbReference>
<feature type="region of interest" description="Disordered" evidence="16">
    <location>
        <begin position="454"/>
        <end position="490"/>
    </location>
</feature>
<feature type="region of interest" description="Disordered" evidence="16">
    <location>
        <begin position="1"/>
        <end position="62"/>
    </location>
</feature>
<dbReference type="Pfam" id="PF08295">
    <property type="entry name" value="Sin3_corepress"/>
    <property type="match status" value="1"/>
</dbReference>
<evidence type="ECO:0000256" key="3">
    <source>
        <dbReference type="ARBA" id="ARBA00022553"/>
    </source>
</evidence>
<evidence type="ECO:0000256" key="16">
    <source>
        <dbReference type="SAM" id="MobiDB-lite"/>
    </source>
</evidence>
<evidence type="ECO:0000256" key="7">
    <source>
        <dbReference type="ARBA" id="ARBA00023163"/>
    </source>
</evidence>
<reference evidence="18 19" key="1">
    <citation type="journal article" date="2023" name="bioRxiv">
        <title>Conserved and derived expression patterns and positive selection on dental genes reveal complex evolutionary context of ever-growing rodent molars.</title>
        <authorList>
            <person name="Calamari Z.T."/>
            <person name="Song A."/>
            <person name="Cohen E."/>
            <person name="Akter M."/>
            <person name="Roy R.D."/>
            <person name="Hallikas O."/>
            <person name="Christensen M.M."/>
            <person name="Li P."/>
            <person name="Marangoni P."/>
            <person name="Jernvall J."/>
            <person name="Klein O.D."/>
        </authorList>
    </citation>
    <scope>NUCLEOTIDE SEQUENCE [LARGE SCALE GENOMIC DNA]</scope>
    <source>
        <strain evidence="18">V071</strain>
    </source>
</reference>
<feature type="coiled-coil region" evidence="15">
    <location>
        <begin position="870"/>
        <end position="897"/>
    </location>
</feature>
<comment type="function">
    <text evidence="9">Acts as a transcriptional repressor. Interacts with MXI1 to repress MYC responsive genes and antagonize MYC oncogenic activities. Interacts with MAD-MAX heterodimers by binding to MAD. The heterodimer then represses transcription by tethering SIN3B to DNA. Also forms a complex with FOXK1 which represses transcription. With FOXK1, regulates cell cycle progression probably by repressing cell cycle inhibitor genes expression. As part of the SIN3B complex represses transcription and counteracts the histone acetyltransferase activity of EP300 through the recognition H3K27ac marks by PHF12 and the activity of the histone deacetylase HDAC2. SIN3B complex is recruited downstream of the constitutively active genes transcriptional start sites through interaction with histones and mitigates histone acetylation and RNA polymerase II progression within transcribed regions contributing to the regulation of transcription.</text>
</comment>
<proteinExistence type="predicted"/>
<evidence type="ECO:0000256" key="14">
    <source>
        <dbReference type="PROSITE-ProRule" id="PRU00810"/>
    </source>
</evidence>
<gene>
    <name evidence="18" type="ORF">U0070_014230</name>
</gene>
<feature type="compositionally biased region" description="Gly residues" evidence="16">
    <location>
        <begin position="35"/>
        <end position="56"/>
    </location>
</feature>
<evidence type="ECO:0000256" key="10">
    <source>
        <dbReference type="ARBA" id="ARBA00061899"/>
    </source>
</evidence>
<accession>A0AAW0H2Y0</accession>
<evidence type="ECO:0000313" key="19">
    <source>
        <dbReference type="Proteomes" id="UP001488838"/>
    </source>
</evidence>
<evidence type="ECO:0000256" key="15">
    <source>
        <dbReference type="SAM" id="Coils"/>
    </source>
</evidence>
<name>A0AAW0H2Y0_MYOGA</name>
<feature type="region of interest" description="Disordered" evidence="16">
    <location>
        <begin position="805"/>
        <end position="843"/>
    </location>
</feature>
<keyword evidence="5" id="KW-0832">Ubl conjugation</keyword>
<evidence type="ECO:0000256" key="13">
    <source>
        <dbReference type="ARBA" id="ARBA00081273"/>
    </source>
</evidence>
<keyword evidence="2" id="KW-0678">Repressor</keyword>
<dbReference type="FunFam" id="1.20.1160.11:FF:000005">
    <property type="entry name" value="SIN3 transcription regulator family member B"/>
    <property type="match status" value="1"/>
</dbReference>
<keyword evidence="19" id="KW-1185">Reference proteome</keyword>
<feature type="region of interest" description="Disordered" evidence="16">
    <location>
        <begin position="156"/>
        <end position="188"/>
    </location>
</feature>
<dbReference type="Pfam" id="PF02671">
    <property type="entry name" value="PAH"/>
    <property type="match status" value="3"/>
</dbReference>
<dbReference type="GO" id="GO:0003714">
    <property type="term" value="F:transcription corepressor activity"/>
    <property type="evidence" value="ECO:0007669"/>
    <property type="project" value="InterPro"/>
</dbReference>
<comment type="subcellular location">
    <subcellularLocation>
        <location evidence="1 14">Nucleus</location>
    </subcellularLocation>
</comment>
<dbReference type="Proteomes" id="UP001488838">
    <property type="component" value="Unassembled WGS sequence"/>
</dbReference>
<dbReference type="PANTHER" id="PTHR12346">
    <property type="entry name" value="SIN3B-RELATED"/>
    <property type="match status" value="1"/>
</dbReference>
<evidence type="ECO:0000256" key="11">
    <source>
        <dbReference type="ARBA" id="ARBA00068511"/>
    </source>
</evidence>
<feature type="non-terminal residue" evidence="18">
    <location>
        <position position="1"/>
    </location>
</feature>
<dbReference type="InterPro" id="IPR039774">
    <property type="entry name" value="Sin3-like"/>
</dbReference>
<dbReference type="InterPro" id="IPR013194">
    <property type="entry name" value="HDAC_interact_dom"/>
</dbReference>
<dbReference type="FunFam" id="1.20.1160.11:FF:000001">
    <property type="entry name" value="Paired amphipathic helix protein Sin3"/>
    <property type="match status" value="1"/>
</dbReference>
<sequence length="1303" mass="147109">DVTTLAPRGWGPRRRDLGSSGGGADAALTSNMAHAGGGGSAGRGFGGSRWGRSGSGGHEKLPVHVSDAPSFLLGTRGPAGRRPSVRLRLGLLSAQSGPGDPTSLPWNPSVIPAAPRFPLTLHSFLPLLDPPGDAADLLDIPQSFLRSLSFPDPALSSPPLGFQGTSRPPRDPLVLPSGPRSNPELLGLPKPLETGRWPSVVLVGPPRNPAVILEALCSPTPPLLCLWPSSSQSLNRVTPAHRRPFRSSQVEDALTYLDQVKIRFGSDPATYNGFLEIMKEFKSQSIDTPGVIRRVSQLFHEHPDLIVGFNAFLPLGYRIDIPKNGKLNIQSPLTSQENSHSHGDCGEDFKQMSYKEDRGQVPLESDSVEFNNAISYVNKIKTRFLDHPEIYRSFLEILHTYQKEQLHTKGRPFRGMSEEEVFTEVANLFRGQEDLLSEFGQFLPEAKRSLFTGNGPCEMNSVQKNEEKSLEHSKKRSRPSLLRPVSAPAKKKMKLRGTKDLSIAAVGKYGTLQEFSFFDKVRRVLKSQEVYENFLRCIALFNQELVSGSELLQLVSPFLGKFPELFAQFKSFLGVKELSFAPPMSDRSGDGISREIDYASYSTFVSSKKTPYEEQLHRCEDERFELDVVLETNLATIRVLESVQKKLSRMAPEDQEKLRLDDCLGGTSEVIQRRAIHRIYGDKAPEVIESLKRNPVTAYEKAYLKSLDHQAVNFKQNDTKALRSKSLLNEIESVYDEHQEQHSEGRSAPSSEPHLIFVYEDRQILEDAAALISYYVKRQPAIQKEDQGTIRQLLHRFLPSLFFSQQRPGASDDSADERERDGEPERRRPADEKPPVDTPPEPPKALDDVYSLFFANNNWYFFLRLHQTLCARLLKIYRQAQKQLLEHRREQEREQLLCEGRREKAADPAMELRLKQPSEVELEEYYPAFLDMVRSLLEGSIDPTQYEDTLREMFTIHAYIGFTMDKLVQNIARQLHHLVSDDVCLKVVELYLNEQQRGAAGGNLSSRCVRAARETSYQWKAERCMADENCFKVMFLQRRGQVIMTIELLDTEEAQAEDPVEVQHLARYVEQYVGTEGASNSPTEGFLLKPVFLQRNLKKFRRWQCEQVRALRGEAKSSWKRLMGVESACDVDCRFRLGTHKMVFIVNSETTCPPRDACALQPLVLLRHQPPFEDGTGRCWRTMYVAAAGLVQDWLMGEEEEEMVPCKTLCETAHVHGLPVTRYRVQYSRRPASTWFDFRSSSSPGFPRLTSLCPNPSSREPCFSMFPDRFLTPGLALGADVAYPAQLRASQGIHRHLEHILVS</sequence>
<dbReference type="GO" id="GO:0000122">
    <property type="term" value="P:negative regulation of transcription by RNA polymerase II"/>
    <property type="evidence" value="ECO:0007669"/>
    <property type="project" value="TreeGrafter"/>
</dbReference>
<dbReference type="SMART" id="SM00761">
    <property type="entry name" value="HDAC_interact"/>
    <property type="match status" value="1"/>
</dbReference>
<evidence type="ECO:0000256" key="6">
    <source>
        <dbReference type="ARBA" id="ARBA00023015"/>
    </source>
</evidence>
<evidence type="ECO:0000256" key="9">
    <source>
        <dbReference type="ARBA" id="ARBA00054574"/>
    </source>
</evidence>
<dbReference type="InterPro" id="IPR036600">
    <property type="entry name" value="PAH_sf"/>
</dbReference>
<evidence type="ECO:0000256" key="1">
    <source>
        <dbReference type="ARBA" id="ARBA00004123"/>
    </source>
</evidence>
<keyword evidence="15" id="KW-0175">Coiled coil</keyword>
<dbReference type="InterPro" id="IPR031693">
    <property type="entry name" value="Sin3_C"/>
</dbReference>
<keyword evidence="6" id="KW-0805">Transcription regulation</keyword>
<organism evidence="18 19">
    <name type="scientific">Myodes glareolus</name>
    <name type="common">Bank vole</name>
    <name type="synonym">Clethrionomys glareolus</name>
    <dbReference type="NCBI Taxonomy" id="447135"/>
    <lineage>
        <taxon>Eukaryota</taxon>
        <taxon>Metazoa</taxon>
        <taxon>Chordata</taxon>
        <taxon>Craniata</taxon>
        <taxon>Vertebrata</taxon>
        <taxon>Euteleostomi</taxon>
        <taxon>Mammalia</taxon>
        <taxon>Eutheria</taxon>
        <taxon>Euarchontoglires</taxon>
        <taxon>Glires</taxon>
        <taxon>Rodentia</taxon>
        <taxon>Myomorpha</taxon>
        <taxon>Muroidea</taxon>
        <taxon>Cricetidae</taxon>
        <taxon>Arvicolinae</taxon>
        <taxon>Myodes</taxon>
    </lineage>
</organism>
<keyword evidence="4" id="KW-0677">Repeat</keyword>
<keyword evidence="8 14" id="KW-0539">Nucleus</keyword>
<protein>
    <recommendedName>
        <fullName evidence="11">Paired amphipathic helix protein Sin3b</fullName>
    </recommendedName>
    <alternativeName>
        <fullName evidence="12">Histone deacetylase complex subunit Sin3b</fullName>
    </alternativeName>
    <alternativeName>
        <fullName evidence="13">Transcriptional corepressor Sin3b</fullName>
    </alternativeName>
</protein>
<keyword evidence="7" id="KW-0804">Transcription</keyword>
<keyword evidence="3" id="KW-0597">Phosphoprotein</keyword>
<dbReference type="InterPro" id="IPR003822">
    <property type="entry name" value="PAH"/>
</dbReference>
<evidence type="ECO:0000256" key="4">
    <source>
        <dbReference type="ARBA" id="ARBA00022737"/>
    </source>
</evidence>
<dbReference type="GO" id="GO:0070822">
    <property type="term" value="C:Sin3-type complex"/>
    <property type="evidence" value="ECO:0007669"/>
    <property type="project" value="TreeGrafter"/>
</dbReference>
<comment type="caution">
    <text evidence="18">The sequence shown here is derived from an EMBL/GenBank/DDBJ whole genome shotgun (WGS) entry which is preliminary data.</text>
</comment>
<dbReference type="Gene3D" id="1.20.1160.11">
    <property type="entry name" value="Paired amphipathic helix"/>
    <property type="match status" value="3"/>
</dbReference>
<evidence type="ECO:0000256" key="12">
    <source>
        <dbReference type="ARBA" id="ARBA00075095"/>
    </source>
</evidence>
<dbReference type="FunFam" id="1.20.1160.11:FF:000002">
    <property type="entry name" value="Paired amphipathic helix protein SIN3"/>
    <property type="match status" value="1"/>
</dbReference>
<dbReference type="EMBL" id="JBBHLL010001023">
    <property type="protein sequence ID" value="KAK7796768.1"/>
    <property type="molecule type" value="Genomic_DNA"/>
</dbReference>
<dbReference type="PANTHER" id="PTHR12346:SF1">
    <property type="entry name" value="PAIRED AMPHIPATHIC HELIX PROTEIN SIN3B"/>
    <property type="match status" value="1"/>
</dbReference>
<evidence type="ECO:0000259" key="17">
    <source>
        <dbReference type="SMART" id="SM00761"/>
    </source>
</evidence>
<evidence type="ECO:0000256" key="8">
    <source>
        <dbReference type="ARBA" id="ARBA00023242"/>
    </source>
</evidence>
<feature type="domain" description="Histone deacetylase interacting" evidence="17">
    <location>
        <begin position="571"/>
        <end position="657"/>
    </location>
</feature>
<evidence type="ECO:0000256" key="5">
    <source>
        <dbReference type="ARBA" id="ARBA00022843"/>
    </source>
</evidence>
<dbReference type="SUPFAM" id="SSF47762">
    <property type="entry name" value="PAH2 domain"/>
    <property type="match status" value="3"/>
</dbReference>